<evidence type="ECO:0000259" key="8">
    <source>
        <dbReference type="Pfam" id="PF17042"/>
    </source>
</evidence>
<keyword evidence="5" id="KW-0067">ATP-binding</keyword>
<sequence>MTAPTDVPDGGYAPLRQLPPPLVLPGARNRIRQSFVESGTKIAVIDDDPTGTQVVAGLPVITSWTDENVDWALAEAETAFVVLTNSRSLDAADAVKLNLEVGERLARRGRAHGIDVRCISRSDSTLRGHFPDEVDALIEGLSRGGQQLEGILLAPAFFDAGRMTVDDVHYVMSSDRLVPVAETEFARDATFGFTSSNLRAWAQERGVNPATISSLDLATIRTGGPDAVAGRLMRRSSDVIVVNAVEEADLDVVTLGLLAAEQRGLRLVYRTAPSFVGARLGQQLTPPLTTAQIRPRQGPGLLVVGSHTAVTTRQLEHVRRVHDIPTVELRVDRLDGTRREIEACSAALRSLLQRGDAALVTSRMVRRSVVAGRDLEIARLVADAIVEVVRSLPAEQPLGWIVAKGGITSSDVATRGLGVSRAHVLGQVFPGLVSVWRLAESSRRSEIPYVVFPGNVGADDALSITLERMKGE</sequence>
<keyword evidence="4 9" id="KW-0418">Kinase</keyword>
<gene>
    <name evidence="9" type="ORF">R7226_01880</name>
</gene>
<reference evidence="9 10" key="2">
    <citation type="submission" date="2023-10" db="EMBL/GenBank/DDBJ databases">
        <authorList>
            <person name="Han X.F."/>
        </authorList>
    </citation>
    <scope>NUCLEOTIDE SEQUENCE [LARGE SCALE GENOMIC DNA]</scope>
    <source>
        <strain evidence="9 10">KCTC 39840</strain>
    </source>
</reference>
<evidence type="ECO:0000313" key="10">
    <source>
        <dbReference type="Proteomes" id="UP001284601"/>
    </source>
</evidence>
<name>A0ABU4HK39_9ACTN</name>
<dbReference type="RefSeq" id="WP_318595332.1">
    <property type="nucleotide sequence ID" value="NZ_JAWSTH010000002.1"/>
</dbReference>
<comment type="caution">
    <text evidence="9">The sequence shown here is derived from an EMBL/GenBank/DDBJ whole genome shotgun (WGS) entry which is preliminary data.</text>
</comment>
<comment type="similarity">
    <text evidence="1">Belongs to the four-carbon acid sugar kinase family.</text>
</comment>
<dbReference type="Pfam" id="PF17042">
    <property type="entry name" value="NBD_C"/>
    <property type="match status" value="1"/>
</dbReference>
<dbReference type="InterPro" id="IPR031475">
    <property type="entry name" value="NBD_C"/>
</dbReference>
<keyword evidence="10" id="KW-1185">Reference proteome</keyword>
<dbReference type="SUPFAM" id="SSF142764">
    <property type="entry name" value="YgbK-like"/>
    <property type="match status" value="1"/>
</dbReference>
<evidence type="ECO:0000256" key="5">
    <source>
        <dbReference type="ARBA" id="ARBA00022840"/>
    </source>
</evidence>
<evidence type="ECO:0000313" key="9">
    <source>
        <dbReference type="EMBL" id="MDW5593069.1"/>
    </source>
</evidence>
<keyword evidence="3" id="KW-0547">Nucleotide-binding</keyword>
<keyword evidence="2" id="KW-0808">Transferase</keyword>
<dbReference type="Gene3D" id="3.40.980.20">
    <property type="entry name" value="Four-carbon acid sugar kinase, nucleotide binding domain"/>
    <property type="match status" value="1"/>
</dbReference>
<keyword evidence="6" id="KW-0119">Carbohydrate metabolism</keyword>
<organism evidence="9 10">
    <name type="scientific">Conexibacter stalactiti</name>
    <dbReference type="NCBI Taxonomy" id="1940611"/>
    <lineage>
        <taxon>Bacteria</taxon>
        <taxon>Bacillati</taxon>
        <taxon>Actinomycetota</taxon>
        <taxon>Thermoleophilia</taxon>
        <taxon>Solirubrobacterales</taxon>
        <taxon>Conexibacteraceae</taxon>
        <taxon>Conexibacter</taxon>
    </lineage>
</organism>
<dbReference type="Pfam" id="PF07005">
    <property type="entry name" value="SBD_N"/>
    <property type="match status" value="1"/>
</dbReference>
<dbReference type="InterPro" id="IPR010737">
    <property type="entry name" value="4-carb_acid_sugar_kinase_N"/>
</dbReference>
<evidence type="ECO:0000259" key="7">
    <source>
        <dbReference type="Pfam" id="PF07005"/>
    </source>
</evidence>
<protein>
    <submittedName>
        <fullName evidence="9">Four-carbon acid sugar kinase family protein</fullName>
    </submittedName>
</protein>
<dbReference type="Gene3D" id="3.40.50.10840">
    <property type="entry name" value="Putative sugar-binding, N-terminal domain"/>
    <property type="match status" value="1"/>
</dbReference>
<reference evidence="10" key="1">
    <citation type="submission" date="2023-07" db="EMBL/GenBank/DDBJ databases">
        <title>Conexibacter stalactiti sp. nov., isolated from stalactites in a lava cave and emended description of the genus Conexibacter.</title>
        <authorList>
            <person name="Lee S.D."/>
        </authorList>
    </citation>
    <scope>NUCLEOTIDE SEQUENCE [LARGE SCALE GENOMIC DNA]</scope>
    <source>
        <strain evidence="10">KCTC 39840</strain>
    </source>
</reference>
<evidence type="ECO:0000256" key="3">
    <source>
        <dbReference type="ARBA" id="ARBA00022741"/>
    </source>
</evidence>
<dbReference type="Proteomes" id="UP001284601">
    <property type="component" value="Unassembled WGS sequence"/>
</dbReference>
<proteinExistence type="inferred from homology"/>
<feature type="domain" description="Four-carbon acid sugar kinase N-terminal" evidence="7">
    <location>
        <begin position="42"/>
        <end position="278"/>
    </location>
</feature>
<evidence type="ECO:0000256" key="1">
    <source>
        <dbReference type="ARBA" id="ARBA00005715"/>
    </source>
</evidence>
<evidence type="ECO:0000256" key="6">
    <source>
        <dbReference type="ARBA" id="ARBA00023277"/>
    </source>
</evidence>
<dbReference type="EMBL" id="JAWSTH010000002">
    <property type="protein sequence ID" value="MDW5593069.1"/>
    <property type="molecule type" value="Genomic_DNA"/>
</dbReference>
<evidence type="ECO:0000256" key="4">
    <source>
        <dbReference type="ARBA" id="ARBA00022777"/>
    </source>
</evidence>
<feature type="domain" description="Four-carbon acid sugar kinase nucleotide binding" evidence="8">
    <location>
        <begin position="301"/>
        <end position="462"/>
    </location>
</feature>
<dbReference type="GO" id="GO:0016301">
    <property type="term" value="F:kinase activity"/>
    <property type="evidence" value="ECO:0007669"/>
    <property type="project" value="UniProtKB-KW"/>
</dbReference>
<dbReference type="InterPro" id="IPR037051">
    <property type="entry name" value="4-carb_acid_sugar_kinase_N_sf"/>
</dbReference>
<dbReference type="InterPro" id="IPR042213">
    <property type="entry name" value="NBD_C_sf"/>
</dbReference>
<evidence type="ECO:0000256" key="2">
    <source>
        <dbReference type="ARBA" id="ARBA00022679"/>
    </source>
</evidence>
<accession>A0ABU4HK39</accession>